<dbReference type="Pfam" id="PF01554">
    <property type="entry name" value="MatE"/>
    <property type="match status" value="1"/>
</dbReference>
<accession>A0A7J6WPX4</accession>
<evidence type="ECO:0000256" key="1">
    <source>
        <dbReference type="ARBA" id="ARBA00010199"/>
    </source>
</evidence>
<gene>
    <name evidence="2" type="ORF">FRX31_011400</name>
</gene>
<feature type="non-terminal residue" evidence="2">
    <location>
        <position position="110"/>
    </location>
</feature>
<organism evidence="2 3">
    <name type="scientific">Thalictrum thalictroides</name>
    <name type="common">Rue-anemone</name>
    <name type="synonym">Anemone thalictroides</name>
    <dbReference type="NCBI Taxonomy" id="46969"/>
    <lineage>
        <taxon>Eukaryota</taxon>
        <taxon>Viridiplantae</taxon>
        <taxon>Streptophyta</taxon>
        <taxon>Embryophyta</taxon>
        <taxon>Tracheophyta</taxon>
        <taxon>Spermatophyta</taxon>
        <taxon>Magnoliopsida</taxon>
        <taxon>Ranunculales</taxon>
        <taxon>Ranunculaceae</taxon>
        <taxon>Thalictroideae</taxon>
        <taxon>Thalictrum</taxon>
    </lineage>
</organism>
<dbReference type="AlphaFoldDB" id="A0A7J6WPX4"/>
<dbReference type="OrthoDB" id="783419at2759"/>
<dbReference type="GO" id="GO:0042910">
    <property type="term" value="F:xenobiotic transmembrane transporter activity"/>
    <property type="evidence" value="ECO:0007669"/>
    <property type="project" value="InterPro"/>
</dbReference>
<comment type="similarity">
    <text evidence="1">Belongs to the multi antimicrobial extrusion (MATE) (TC 2.A.66.1) family.</text>
</comment>
<reference evidence="2 3" key="1">
    <citation type="submission" date="2020-06" db="EMBL/GenBank/DDBJ databases">
        <title>Transcriptomic and genomic resources for Thalictrum thalictroides and T. hernandezii: Facilitating candidate gene discovery in an emerging model plant lineage.</title>
        <authorList>
            <person name="Arias T."/>
            <person name="Riano-Pachon D.M."/>
            <person name="Di Stilio V.S."/>
        </authorList>
    </citation>
    <scope>NUCLEOTIDE SEQUENCE [LARGE SCALE GENOMIC DNA]</scope>
    <source>
        <strain evidence="3">cv. WT478/WT964</strain>
        <tissue evidence="2">Leaves</tissue>
    </source>
</reference>
<evidence type="ECO:0000313" key="3">
    <source>
        <dbReference type="Proteomes" id="UP000554482"/>
    </source>
</evidence>
<comment type="caution">
    <text evidence="2">The sequence shown here is derived from an EMBL/GenBank/DDBJ whole genome shotgun (WGS) entry which is preliminary data.</text>
</comment>
<dbReference type="InterPro" id="IPR002528">
    <property type="entry name" value="MATE_fam"/>
</dbReference>
<dbReference type="Proteomes" id="UP000554482">
    <property type="component" value="Unassembled WGS sequence"/>
</dbReference>
<dbReference type="PANTHER" id="PTHR11206">
    <property type="entry name" value="MULTIDRUG RESISTANCE PROTEIN"/>
    <property type="match status" value="1"/>
</dbReference>
<evidence type="ECO:0000313" key="2">
    <source>
        <dbReference type="EMBL" id="KAF5199013.1"/>
    </source>
</evidence>
<dbReference type="EMBL" id="JABWDY010012575">
    <property type="protein sequence ID" value="KAF5199013.1"/>
    <property type="molecule type" value="Genomic_DNA"/>
</dbReference>
<dbReference type="GO" id="GO:0016020">
    <property type="term" value="C:membrane"/>
    <property type="evidence" value="ECO:0007669"/>
    <property type="project" value="InterPro"/>
</dbReference>
<protein>
    <submittedName>
        <fullName evidence="2">Detoxification-like protein</fullName>
    </submittedName>
</protein>
<name>A0A7J6WPX4_THATH</name>
<proteinExistence type="inferred from homology"/>
<keyword evidence="3" id="KW-1185">Reference proteome</keyword>
<dbReference type="GO" id="GO:0015297">
    <property type="term" value="F:antiporter activity"/>
    <property type="evidence" value="ECO:0007669"/>
    <property type="project" value="InterPro"/>
</dbReference>
<sequence>MGSTQEQPLLHREDEEISNQVLKQCGSSFDSYLIADGDIEPINNASDFFREFLVESKKLWFLAGPAIFTSICQYSLGAITQVFAGQVGTLELAAASVENSVIAGFTFGVM</sequence>